<keyword evidence="11" id="KW-1185">Reference proteome</keyword>
<dbReference type="OrthoDB" id="187171at2759"/>
<dbReference type="GO" id="GO:0046514">
    <property type="term" value="P:ceramide catabolic process"/>
    <property type="evidence" value="ECO:0007669"/>
    <property type="project" value="TreeGrafter"/>
</dbReference>
<feature type="transmembrane region" description="Helical" evidence="9">
    <location>
        <begin position="227"/>
        <end position="244"/>
    </location>
</feature>
<dbReference type="Pfam" id="PF05875">
    <property type="entry name" value="Ceramidase"/>
    <property type="match status" value="1"/>
</dbReference>
<feature type="binding site" evidence="7">
    <location>
        <position position="37"/>
    </location>
    <ligand>
        <name>Ca(2+)</name>
        <dbReference type="ChEBI" id="CHEBI:29108"/>
    </ligand>
</feature>
<dbReference type="GO" id="GO:0005789">
    <property type="term" value="C:endoplasmic reticulum membrane"/>
    <property type="evidence" value="ECO:0007669"/>
    <property type="project" value="TreeGrafter"/>
</dbReference>
<evidence type="ECO:0000256" key="3">
    <source>
        <dbReference type="ARBA" id="ARBA00022692"/>
    </source>
</evidence>
<comment type="subcellular location">
    <subcellularLocation>
        <location evidence="1">Membrane</location>
        <topology evidence="1">Multi-pass membrane protein</topology>
    </subcellularLocation>
</comment>
<dbReference type="PANTHER" id="PTHR46187">
    <property type="entry name" value="ALKALINE CERAMIDASE 3"/>
    <property type="match status" value="1"/>
</dbReference>
<evidence type="ECO:0000313" key="11">
    <source>
        <dbReference type="Proteomes" id="UP000235371"/>
    </source>
</evidence>
<keyword evidence="4" id="KW-0378">Hydrolase</keyword>
<dbReference type="GO" id="GO:0016811">
    <property type="term" value="F:hydrolase activity, acting on carbon-nitrogen (but not peptide) bonds, in linear amides"/>
    <property type="evidence" value="ECO:0007669"/>
    <property type="project" value="InterPro"/>
</dbReference>
<name>A0A2J6TQE1_9HELO</name>
<feature type="binding site" evidence="7">
    <location>
        <position position="26"/>
    </location>
    <ligand>
        <name>Ca(2+)</name>
        <dbReference type="ChEBI" id="CHEBI:29108"/>
    </ligand>
</feature>
<dbReference type="GO" id="GO:0046872">
    <property type="term" value="F:metal ion binding"/>
    <property type="evidence" value="ECO:0007669"/>
    <property type="project" value="UniProtKB-KW"/>
</dbReference>
<feature type="transmembrane region" description="Helical" evidence="9">
    <location>
        <begin position="183"/>
        <end position="200"/>
    </location>
</feature>
<evidence type="ECO:0000256" key="4">
    <source>
        <dbReference type="ARBA" id="ARBA00022801"/>
    </source>
</evidence>
<feature type="binding site" evidence="8">
    <location>
        <position position="230"/>
    </location>
    <ligand>
        <name>Zn(2+)</name>
        <dbReference type="ChEBI" id="CHEBI:29105"/>
        <note>catalytic</note>
    </ligand>
</feature>
<feature type="binding site" evidence="8">
    <location>
        <position position="226"/>
    </location>
    <ligand>
        <name>Zn(2+)</name>
        <dbReference type="ChEBI" id="CHEBI:29105"/>
        <note>catalytic</note>
    </ligand>
</feature>
<evidence type="ECO:0000313" key="10">
    <source>
        <dbReference type="EMBL" id="PMD65240.1"/>
    </source>
</evidence>
<feature type="transmembrane region" description="Helical" evidence="9">
    <location>
        <begin position="98"/>
        <end position="116"/>
    </location>
</feature>
<dbReference type="RefSeq" id="XP_024742144.1">
    <property type="nucleotide sequence ID" value="XM_024870765.1"/>
</dbReference>
<keyword evidence="3 9" id="KW-0812">Transmembrane</keyword>
<keyword evidence="7" id="KW-0479">Metal-binding</keyword>
<dbReference type="InParanoid" id="A0A2J6TQE1"/>
<dbReference type="PANTHER" id="PTHR46187:SF1">
    <property type="entry name" value="ALKALINE PHYTOCERAMIDASE"/>
    <property type="match status" value="1"/>
</dbReference>
<feature type="transmembrane region" description="Helical" evidence="9">
    <location>
        <begin position="123"/>
        <end position="142"/>
    </location>
</feature>
<evidence type="ECO:0000256" key="2">
    <source>
        <dbReference type="ARBA" id="ARBA00009780"/>
    </source>
</evidence>
<feature type="transmembrane region" description="Helical" evidence="9">
    <location>
        <begin position="66"/>
        <end position="86"/>
    </location>
</feature>
<gene>
    <name evidence="10" type="ORF">K444DRAFT_174924</name>
</gene>
<dbReference type="STRING" id="1095630.A0A2J6TQE1"/>
<organism evidence="10 11">
    <name type="scientific">Hyaloscypha bicolor E</name>
    <dbReference type="NCBI Taxonomy" id="1095630"/>
    <lineage>
        <taxon>Eukaryota</taxon>
        <taxon>Fungi</taxon>
        <taxon>Dikarya</taxon>
        <taxon>Ascomycota</taxon>
        <taxon>Pezizomycotina</taxon>
        <taxon>Leotiomycetes</taxon>
        <taxon>Helotiales</taxon>
        <taxon>Hyaloscyphaceae</taxon>
        <taxon>Hyaloscypha</taxon>
        <taxon>Hyaloscypha bicolor</taxon>
    </lineage>
</organism>
<keyword evidence="7" id="KW-0106">Calcium</keyword>
<dbReference type="EMBL" id="KZ613746">
    <property type="protein sequence ID" value="PMD65240.1"/>
    <property type="molecule type" value="Genomic_DNA"/>
</dbReference>
<sequence length="284" mass="31909">MVSLRWPYIEGPSIWGAKTSAYEFCEMDFYMTPYVAEFVNTLTNLGYIYLGVRGIKNSRRGGNDSVVNLCYSMLVFLGAGSAAYHLNIKHETQMLDEVSMLFTTISILYGAFSITLGSDARIALATLLTGVALLISVNHVVVGDVERFRLWFLFLVLGTFAQCVWLLSAKVPNIKVKREAQQLATYGTVAFVTAFILWNIDNEFCDELTSFRNGLGIPWGFVTELHGWWHLLTGLAVYYYIVFVERLRLYIKSTTAKRSGAIQAKLVWSGALTLPQIEMSAKED</sequence>
<evidence type="ECO:0000256" key="7">
    <source>
        <dbReference type="PIRSR" id="PIRSR608901-1"/>
    </source>
</evidence>
<comment type="cofactor">
    <cofactor evidence="8">
        <name>Zn(2+)</name>
        <dbReference type="ChEBI" id="CHEBI:29105"/>
    </cofactor>
</comment>
<evidence type="ECO:0000256" key="1">
    <source>
        <dbReference type="ARBA" id="ARBA00004141"/>
    </source>
</evidence>
<dbReference type="Proteomes" id="UP000235371">
    <property type="component" value="Unassembled WGS sequence"/>
</dbReference>
<accession>A0A2J6TQE1</accession>
<keyword evidence="5 9" id="KW-1133">Transmembrane helix</keyword>
<dbReference type="AlphaFoldDB" id="A0A2J6TQE1"/>
<keyword evidence="8" id="KW-0862">Zinc</keyword>
<proteinExistence type="inferred from homology"/>
<evidence type="ECO:0000256" key="8">
    <source>
        <dbReference type="PIRSR" id="PIRSR608901-2"/>
    </source>
</evidence>
<reference evidence="10 11" key="1">
    <citation type="submission" date="2016-04" db="EMBL/GenBank/DDBJ databases">
        <title>A degradative enzymes factory behind the ericoid mycorrhizal symbiosis.</title>
        <authorList>
            <consortium name="DOE Joint Genome Institute"/>
            <person name="Martino E."/>
            <person name="Morin E."/>
            <person name="Grelet G."/>
            <person name="Kuo A."/>
            <person name="Kohler A."/>
            <person name="Daghino S."/>
            <person name="Barry K."/>
            <person name="Choi C."/>
            <person name="Cichocki N."/>
            <person name="Clum A."/>
            <person name="Copeland A."/>
            <person name="Hainaut M."/>
            <person name="Haridas S."/>
            <person name="Labutti K."/>
            <person name="Lindquist E."/>
            <person name="Lipzen A."/>
            <person name="Khouja H.-R."/>
            <person name="Murat C."/>
            <person name="Ohm R."/>
            <person name="Olson A."/>
            <person name="Spatafora J."/>
            <person name="Veneault-Fourrey C."/>
            <person name="Henrissat B."/>
            <person name="Grigoriev I."/>
            <person name="Martin F."/>
            <person name="Perotto S."/>
        </authorList>
    </citation>
    <scope>NUCLEOTIDE SEQUENCE [LARGE SCALE GENOMIC DNA]</scope>
    <source>
        <strain evidence="10 11">E</strain>
    </source>
</reference>
<dbReference type="InterPro" id="IPR008901">
    <property type="entry name" value="ACER"/>
</dbReference>
<keyword evidence="6 9" id="KW-0472">Membrane</keyword>
<evidence type="ECO:0000256" key="5">
    <source>
        <dbReference type="ARBA" id="ARBA00022989"/>
    </source>
</evidence>
<dbReference type="GO" id="GO:0046513">
    <property type="term" value="P:ceramide biosynthetic process"/>
    <property type="evidence" value="ECO:0007669"/>
    <property type="project" value="TreeGrafter"/>
</dbReference>
<evidence type="ECO:0000256" key="9">
    <source>
        <dbReference type="SAM" id="Phobius"/>
    </source>
</evidence>
<protein>
    <submittedName>
        <fullName evidence="10">Alkaline phytoceramidase</fullName>
    </submittedName>
</protein>
<feature type="binding site" evidence="8">
    <location>
        <position position="85"/>
    </location>
    <ligand>
        <name>Zn(2+)</name>
        <dbReference type="ChEBI" id="CHEBI:29105"/>
        <note>catalytic</note>
    </ligand>
</feature>
<comment type="similarity">
    <text evidence="2">Belongs to the alkaline ceramidase family.</text>
</comment>
<feature type="transmembrane region" description="Helical" evidence="9">
    <location>
        <begin position="148"/>
        <end position="171"/>
    </location>
</feature>
<dbReference type="GeneID" id="36578847"/>
<evidence type="ECO:0000256" key="6">
    <source>
        <dbReference type="ARBA" id="ARBA00023136"/>
    </source>
</evidence>